<dbReference type="OrthoDB" id="9780777at2"/>
<reference evidence="5" key="1">
    <citation type="submission" date="2016-10" db="EMBL/GenBank/DDBJ databases">
        <authorList>
            <person name="Varghese N."/>
            <person name="Submissions S."/>
        </authorList>
    </citation>
    <scope>NUCLEOTIDE SEQUENCE [LARGE SCALE GENOMIC DNA]</scope>
    <source>
        <strain evidence="5">DSM 7481</strain>
    </source>
</reference>
<evidence type="ECO:0000259" key="2">
    <source>
        <dbReference type="Pfam" id="PF02543"/>
    </source>
</evidence>
<protein>
    <submittedName>
        <fullName evidence="4">Carbamoyltransferase</fullName>
    </submittedName>
</protein>
<dbReference type="InterPro" id="IPR043129">
    <property type="entry name" value="ATPase_NBD"/>
</dbReference>
<dbReference type="STRING" id="32040.SAMN04489710_10118"/>
<dbReference type="RefSeq" id="WP_092948595.1">
    <property type="nucleotide sequence ID" value="NZ_FOMQ01000001.1"/>
</dbReference>
<dbReference type="InterPro" id="IPR031730">
    <property type="entry name" value="Carbam_trans_C"/>
</dbReference>
<dbReference type="InterPro" id="IPR003696">
    <property type="entry name" value="Carbtransf_dom"/>
</dbReference>
<dbReference type="InterPro" id="IPR038152">
    <property type="entry name" value="Carbam_trans_C_sf"/>
</dbReference>
<organism evidence="4 5">
    <name type="scientific">Paracidovorax konjaci</name>
    <dbReference type="NCBI Taxonomy" id="32040"/>
    <lineage>
        <taxon>Bacteria</taxon>
        <taxon>Pseudomonadati</taxon>
        <taxon>Pseudomonadota</taxon>
        <taxon>Betaproteobacteria</taxon>
        <taxon>Burkholderiales</taxon>
        <taxon>Comamonadaceae</taxon>
        <taxon>Paracidovorax</taxon>
    </lineage>
</organism>
<feature type="domain" description="Carbamoyltransferase" evidence="2">
    <location>
        <begin position="122"/>
        <end position="364"/>
    </location>
</feature>
<dbReference type="Gene3D" id="3.90.870.20">
    <property type="entry name" value="Carbamoyltransferase, C-terminal domain"/>
    <property type="match status" value="1"/>
</dbReference>
<dbReference type="Pfam" id="PF02543">
    <property type="entry name" value="Carbam_trans_N"/>
    <property type="match status" value="1"/>
</dbReference>
<feature type="domain" description="Carbamoyltransferase C-terminal" evidence="3">
    <location>
        <begin position="420"/>
        <end position="591"/>
    </location>
</feature>
<dbReference type="CDD" id="cd24100">
    <property type="entry name" value="ASKHA_NBD_MJ1051-like_N"/>
    <property type="match status" value="1"/>
</dbReference>
<evidence type="ECO:0000313" key="5">
    <source>
        <dbReference type="Proteomes" id="UP000199517"/>
    </source>
</evidence>
<gene>
    <name evidence="4" type="ORF">SAMN04489710_10118</name>
</gene>
<dbReference type="EMBL" id="FOMQ01000001">
    <property type="protein sequence ID" value="SFD32157.1"/>
    <property type="molecule type" value="Genomic_DNA"/>
</dbReference>
<evidence type="ECO:0000313" key="4">
    <source>
        <dbReference type="EMBL" id="SFD32157.1"/>
    </source>
</evidence>
<name>A0A1I1RDF1_9BURK</name>
<dbReference type="Gene3D" id="3.30.420.40">
    <property type="match status" value="2"/>
</dbReference>
<dbReference type="PANTHER" id="PTHR34847:SF1">
    <property type="entry name" value="NODULATION PROTEIN U"/>
    <property type="match status" value="1"/>
</dbReference>
<keyword evidence="5" id="KW-1185">Reference proteome</keyword>
<dbReference type="GO" id="GO:0016740">
    <property type="term" value="F:transferase activity"/>
    <property type="evidence" value="ECO:0007669"/>
    <property type="project" value="UniProtKB-KW"/>
</dbReference>
<comment type="similarity">
    <text evidence="1">Belongs to the NodU/CmcH family.</text>
</comment>
<dbReference type="Pfam" id="PF16861">
    <property type="entry name" value="Carbam_trans_C"/>
    <property type="match status" value="1"/>
</dbReference>
<proteinExistence type="inferred from homology"/>
<keyword evidence="4" id="KW-0808">Transferase</keyword>
<sequence>MNSDSLFIGISPQHTSSVCVVDAEGKILFAASEERFNRIKCYNSIPLNALAHVAQNFDMARVRGVAIAGGHRFRKIDFLPSDQQEKSLRNPLLLPRFLSKKDGRSEWQAILRNMGISGTPAWYDHHECHAASAYYACGFDDALVVTVDGGGDGLSLTVSHGKGGSLKRLKEFKENASLGFFYGAITSGLGFRIFRHEGKLTGLAAYGDKAKLYSKLSNLFQISTEGDEIKIKSDLVDAMFARDFPSEQIFLARNYFKFISGRQTMQQFKDELNNYRPGSAFRQHFQDGQYTREDMAAAAQAVLEDSIKQLIRHYLKKTGCSNLVLAGGVVANVKMNQHLFNLEGVQNIFVAPYMGDEGLCVGAAYLDLKRQAPAFSGRVLDTMYLGPSYGSERVAKALEKAAVPNVERIDDPALRAQRIASLIAQNRVVGFFSGAMEFGPRSLGARSVLASAKQYEINDTLNKRMKRSEFMPFAPVMPHERAGDVLAGKVAGSEFAAEFMTITYEVHEKYRQLAPAVVHVDGTARPQLIKKEKHPLYHEVLIQYEKLTGVPILVNTSFNMHEEPIVNTPEDAIRAYQQGCVDALAIENFVVS</sequence>
<dbReference type="PANTHER" id="PTHR34847">
    <property type="entry name" value="NODULATION PROTEIN U"/>
    <property type="match status" value="1"/>
</dbReference>
<dbReference type="AlphaFoldDB" id="A0A1I1RDF1"/>
<accession>A0A1I1RDF1</accession>
<dbReference type="InterPro" id="IPR051338">
    <property type="entry name" value="NodU/CmcH_Carbamoyltrnsfr"/>
</dbReference>
<evidence type="ECO:0000259" key="3">
    <source>
        <dbReference type="Pfam" id="PF16861"/>
    </source>
</evidence>
<dbReference type="Proteomes" id="UP000199517">
    <property type="component" value="Unassembled WGS sequence"/>
</dbReference>
<evidence type="ECO:0000256" key="1">
    <source>
        <dbReference type="ARBA" id="ARBA00006129"/>
    </source>
</evidence>
<dbReference type="SUPFAM" id="SSF53067">
    <property type="entry name" value="Actin-like ATPase domain"/>
    <property type="match status" value="1"/>
</dbReference>